<dbReference type="Proteomes" id="UP000563898">
    <property type="component" value="Unassembled WGS sequence"/>
</dbReference>
<sequence length="165" mass="17771">MAAMIVAVILALAVATGVFGWQAHQRGDELDALRAQSADEAHARQLASDYAVAAARIDYRNFDPWFAALRSHVNQPLAQQFQTSEPALRDLLGQLQWVSTGTLVGSDIATHNDGTYHVQVFLDVTTSNVQSPDGVKTTALYPITVDGKNWQITDISGGISPLPGK</sequence>
<evidence type="ECO:0000313" key="2">
    <source>
        <dbReference type="Proteomes" id="UP000563898"/>
    </source>
</evidence>
<evidence type="ECO:0000313" key="1">
    <source>
        <dbReference type="EMBL" id="NKY04086.1"/>
    </source>
</evidence>
<dbReference type="AlphaFoldDB" id="A0A846WT17"/>
<protein>
    <recommendedName>
        <fullName evidence="3">Mammalian cell entry protein</fullName>
    </recommendedName>
</protein>
<reference evidence="1 2" key="1">
    <citation type="submission" date="2020-04" db="EMBL/GenBank/DDBJ databases">
        <title>MicrobeNet Type strains.</title>
        <authorList>
            <person name="Nicholson A.C."/>
        </authorList>
    </citation>
    <scope>NUCLEOTIDE SEQUENCE [LARGE SCALE GENOMIC DNA]</scope>
    <source>
        <strain evidence="1 2">ATCC BAA-14</strain>
    </source>
</reference>
<comment type="caution">
    <text evidence="1">The sequence shown here is derived from an EMBL/GenBank/DDBJ whole genome shotgun (WGS) entry which is preliminary data.</text>
</comment>
<organism evidence="1 2">
    <name type="scientific">Gordonia polyisoprenivorans</name>
    <dbReference type="NCBI Taxonomy" id="84595"/>
    <lineage>
        <taxon>Bacteria</taxon>
        <taxon>Bacillati</taxon>
        <taxon>Actinomycetota</taxon>
        <taxon>Actinomycetes</taxon>
        <taxon>Mycobacteriales</taxon>
        <taxon>Gordoniaceae</taxon>
        <taxon>Gordonia</taxon>
    </lineage>
</organism>
<name>A0A846WT17_9ACTN</name>
<dbReference type="EMBL" id="JAAXPC010000014">
    <property type="protein sequence ID" value="NKY04086.1"/>
    <property type="molecule type" value="Genomic_DNA"/>
</dbReference>
<accession>A0A846WT17</accession>
<gene>
    <name evidence="1" type="ORF">HGA05_21185</name>
</gene>
<evidence type="ECO:0008006" key="3">
    <source>
        <dbReference type="Google" id="ProtNLM"/>
    </source>
</evidence>
<proteinExistence type="predicted"/>